<name>A0ACC6M8I1_9BACI</name>
<keyword evidence="2" id="KW-1185">Reference proteome</keyword>
<protein>
    <submittedName>
        <fullName evidence="1">MFS transporter</fullName>
    </submittedName>
</protein>
<accession>A0ACC6M8I1</accession>
<evidence type="ECO:0000313" key="2">
    <source>
        <dbReference type="Proteomes" id="UP001277972"/>
    </source>
</evidence>
<dbReference type="EMBL" id="JAWZSR010000010">
    <property type="protein sequence ID" value="MDX8047249.1"/>
    <property type="molecule type" value="Genomic_DNA"/>
</dbReference>
<evidence type="ECO:0000313" key="1">
    <source>
        <dbReference type="EMBL" id="MDX8047249.1"/>
    </source>
</evidence>
<comment type="caution">
    <text evidence="1">The sequence shown here is derived from an EMBL/GenBank/DDBJ whole genome shotgun (WGS) entry which is preliminary data.</text>
</comment>
<sequence length="513" mass="55864">MSNYKSTKHEQSKWWALIALTLAAVMVGLDMTILNIALPTLSVTFDASTNQLQWFINSYTLALAVFMLPAGLLGDRFGRKKMLICVFIMFAASSLLCAFATNAELFIIGRVLLGIAAAFVITLSTAILPVIFSVGERSKAVSILMIGTMLSLPIGPLLGGWILDYLWWGWIFLLNIPIIMLASIAVILFLPESRGEQKSRVDFVGILLSGIGLFCVSYGTIEAGARGWDNSLTLLTLITGFFLVGLFALWQYKTRYPLIDMTIFRTPVFRWSMVLSILVNILLFGMLFIIPLYYQVVIKTDAFGSGLRLLFLVAGLVIGGILTEISVAKFGEKKIIVSGFFLIALATIVGANTTIDSTEWFVGTWLAVFGLGMGLAMPTVMNLALGALLSKQSGIGSSVIQTGRQVGGALGVAIFGSILNSGYRSNLQLEQFPNEVRGVVQESVAAGAVVVENLTIPELLDNLYQSFIMGMNNVLWICFAIAIFGIMVSFIFLPASIEEDEIYVHKEGESIGR</sequence>
<reference evidence="1" key="1">
    <citation type="submission" date="2023-11" db="EMBL/GenBank/DDBJ databases">
        <title>Gracilibacillus pellucida a moderately halophilic bacterium isolated from saline soil in Xinjiang province.</title>
        <authorList>
            <person name="Zhang Z."/>
            <person name="Tan F."/>
            <person name="Wang Y."/>
            <person name="Xia M."/>
        </authorList>
    </citation>
    <scope>NUCLEOTIDE SEQUENCE</scope>
    <source>
        <strain evidence="1">S3-1-1</strain>
    </source>
</reference>
<dbReference type="Proteomes" id="UP001277972">
    <property type="component" value="Unassembled WGS sequence"/>
</dbReference>
<gene>
    <name evidence="1" type="ORF">SH601_14865</name>
</gene>
<organism evidence="1 2">
    <name type="scientific">Gracilibacillus pellucidus</name>
    <dbReference type="NCBI Taxonomy" id="3095368"/>
    <lineage>
        <taxon>Bacteria</taxon>
        <taxon>Bacillati</taxon>
        <taxon>Bacillota</taxon>
        <taxon>Bacilli</taxon>
        <taxon>Bacillales</taxon>
        <taxon>Bacillaceae</taxon>
        <taxon>Gracilibacillus</taxon>
    </lineage>
</organism>
<proteinExistence type="predicted"/>